<organism evidence="2 3">
    <name type="scientific">Laetiporus sulphureus 93-53</name>
    <dbReference type="NCBI Taxonomy" id="1314785"/>
    <lineage>
        <taxon>Eukaryota</taxon>
        <taxon>Fungi</taxon>
        <taxon>Dikarya</taxon>
        <taxon>Basidiomycota</taxon>
        <taxon>Agaricomycotina</taxon>
        <taxon>Agaricomycetes</taxon>
        <taxon>Polyporales</taxon>
        <taxon>Laetiporus</taxon>
    </lineage>
</organism>
<dbReference type="EMBL" id="KV427662">
    <property type="protein sequence ID" value="KZT01628.1"/>
    <property type="molecule type" value="Genomic_DNA"/>
</dbReference>
<dbReference type="RefSeq" id="XP_040759368.1">
    <property type="nucleotide sequence ID" value="XM_040909962.1"/>
</dbReference>
<feature type="compositionally biased region" description="Low complexity" evidence="1">
    <location>
        <begin position="142"/>
        <end position="160"/>
    </location>
</feature>
<dbReference type="GeneID" id="63826991"/>
<evidence type="ECO:0000313" key="3">
    <source>
        <dbReference type="Proteomes" id="UP000076871"/>
    </source>
</evidence>
<evidence type="ECO:0000313" key="2">
    <source>
        <dbReference type="EMBL" id="KZT01628.1"/>
    </source>
</evidence>
<name>A0A165BTL7_9APHY</name>
<protein>
    <submittedName>
        <fullName evidence="2">Uncharacterized protein</fullName>
    </submittedName>
</protein>
<dbReference type="InParanoid" id="A0A165BTL7"/>
<evidence type="ECO:0000256" key="1">
    <source>
        <dbReference type="SAM" id="MobiDB-lite"/>
    </source>
</evidence>
<gene>
    <name evidence="2" type="ORF">LAESUDRAFT_731048</name>
</gene>
<keyword evidence="3" id="KW-1185">Reference proteome</keyword>
<accession>A0A165BTL7</accession>
<feature type="region of interest" description="Disordered" evidence="1">
    <location>
        <begin position="63"/>
        <end position="86"/>
    </location>
</feature>
<reference evidence="2 3" key="1">
    <citation type="journal article" date="2016" name="Mol. Biol. Evol.">
        <title>Comparative Genomics of Early-Diverging Mushroom-Forming Fungi Provides Insights into the Origins of Lignocellulose Decay Capabilities.</title>
        <authorList>
            <person name="Nagy L.G."/>
            <person name="Riley R."/>
            <person name="Tritt A."/>
            <person name="Adam C."/>
            <person name="Daum C."/>
            <person name="Floudas D."/>
            <person name="Sun H."/>
            <person name="Yadav J.S."/>
            <person name="Pangilinan J."/>
            <person name="Larsson K.H."/>
            <person name="Matsuura K."/>
            <person name="Barry K."/>
            <person name="Labutti K."/>
            <person name="Kuo R."/>
            <person name="Ohm R.A."/>
            <person name="Bhattacharya S.S."/>
            <person name="Shirouzu T."/>
            <person name="Yoshinaga Y."/>
            <person name="Martin F.M."/>
            <person name="Grigoriev I.V."/>
            <person name="Hibbett D.S."/>
        </authorList>
    </citation>
    <scope>NUCLEOTIDE SEQUENCE [LARGE SCALE GENOMIC DNA]</scope>
    <source>
        <strain evidence="2 3">93-53</strain>
    </source>
</reference>
<sequence>MLNFALRCMWRHLHIRHGWKVQCQGAVSCNESWRYDSYQTAQVGFKPIVFAYNYLSTAEHANELSHPPSLQPAVAHHPSSRRPRRSSFFHPELDRIIAKQRTARLDHHEHALVPEMCLRHICGMPIRVNVNTCEWPPRSRTRAAASARSSGNSSHQSLQSARMDVHMKRTGTVTIWPAQMETMSTHGHGTPLARNMESGVTMPSMAYRAPCECKERSHANVGSGIQGRTTACSTTSEMQSQQLRQGTRARAQAIPTSIRYLIECTNRSRSLRWTPSCLQD</sequence>
<dbReference type="Proteomes" id="UP000076871">
    <property type="component" value="Unassembled WGS sequence"/>
</dbReference>
<feature type="region of interest" description="Disordered" evidence="1">
    <location>
        <begin position="141"/>
        <end position="162"/>
    </location>
</feature>
<proteinExistence type="predicted"/>
<dbReference type="AlphaFoldDB" id="A0A165BTL7"/>